<accession>C4QW80</accession>
<dbReference type="GO" id="GO:0034501">
    <property type="term" value="P:protein localization to kinetochore"/>
    <property type="evidence" value="ECO:0007669"/>
    <property type="project" value="TreeGrafter"/>
</dbReference>
<dbReference type="SMR" id="C4QW80"/>
<dbReference type="KEGG" id="ppa:PAS_chr1-1_0139"/>
<sequence>MGPPSDEENARVENKKPIPYRRHSLASTTSVRSILKQVSSNVIHDDTKDENKTITVMQQSFLDGTTNALSTLRMGSFSKMKPRPSRRVTFAPEVTLHKIDLIPQYIQPEKGPRRRESFQGFSAAQILRDGPFPDEDELREDDDEAIGREMLNDSSEDEASAAESENLVGDLQDQGITGTQEDELRESESLSPIVPEEFDSLFDEAPDQAFSMELTQIQLPKPYQRLSNDLEGKQVSSSEFLGGDLEKSSVEVVSQANDNQVPKQLPQTILDIQESQTDDILPVEVGDNTSQADCQINLEDNVPMELTTTVSQVDQSIDIEDEVPMELTQTVSQTERQFDIQNEVPMELTQTASQAEHYFHAEDGVPMELTQTVSQTQQLTHKEQDMEESSMKLNPDFVSRDDEHSKTDAEIDGENAKELGQTQSAYQLQIQEESRMTQLQLEGQSHTHIFSQPDQRPQCELQSTTQDSFRTGTEFDNGEVQTKETITLELADNELQTDPGTLRAEPNIAVELSNHNFQAETEPQHSKEQLPTGNIQTLPGLQSAQDVPGILSSASPQICKDVQDDDCPVLTENEQIKTQFENDTMPEDEIIPMEVTQYISQESTDLKLQRGELAADVETAQQDQALQSKDGQMLMVPTQVAPQTVAEGQICMENLNSISQPIEETESGENLQPMEITEQVFTSILSAPVELAHGLLPEENEPLNDSIRQASIEGDTVPREISEKSFTEHSKNAPLRQKDADFNHISDQPLELRADQERSSRPSSKTKKGSRIKPVCVQELEDEDQEFAASTETPRPSSSRDSCTAPVMSHSPKKAPSSSSKIRTTSNGSPVSEKKGHKRRKLNNDSPLMDQRLPIIEKITLVEPQTSTALAINSSNCKRTPSPTVDNYPKRRASLSGPLTPQKESPLSLQEKILSLTPRNRKHKKRFSLDISRLEKQVQAKDSPQHLQDPFKLGSPMQFKCQTATSIVPLAETSFLDDSEQALLNSQDDYINVSLSEFLSSINVTFYDDLDVDCVPYKNGKTFDTKPSLQDFLYAFNRLNFLQLLEFSCKELSSNIDEGKIIFSNLEAEILDDNPPLIREYMELQHNSQLKKEMQRDFHLVKNYSRQQARGIWYNWRLQLLKGIEESVTKKVQTSREANLQLKKQLEQLTMEYDEQYKNRFVVLKDKLTHLRRCKQLSEAVDKTELENFRKLFDEVHNEIEVKQQEIKSLQSQLDSLNKDIALLNENVLKANKVLENKKDIKEQQLDKSMDRLKKICDGLDIRFIELDQKSWELKFEMYQAINVSYSLHQNRSVAVSWLLGKKSLLAPSLVESYLTGLKFLSLSEKCRRIVNIDKVLTKLDLRFLIRRGKDDILTMTSIELIENCKVSFEINVRKWIMKENFLKISTRYYENEERAQNKEDAELLEKFNQQTFQIC</sequence>
<feature type="region of interest" description="Disordered" evidence="2">
    <location>
        <begin position="724"/>
        <end position="849"/>
    </location>
</feature>
<dbReference type="PANTHER" id="PTHR28260">
    <property type="entry name" value="SPINDLE POLE BODY COMPONENT SPC105"/>
    <property type="match status" value="1"/>
</dbReference>
<dbReference type="SMART" id="SM00787">
    <property type="entry name" value="Spc7"/>
    <property type="match status" value="1"/>
</dbReference>
<feature type="compositionally biased region" description="Polar residues" evidence="2">
    <location>
        <begin position="529"/>
        <end position="540"/>
    </location>
</feature>
<feature type="region of interest" description="Disordered" evidence="2">
    <location>
        <begin position="151"/>
        <end position="173"/>
    </location>
</feature>
<reference evidence="4 5" key="1">
    <citation type="journal article" date="2009" name="Nat. Biotechnol.">
        <title>Genome sequence of the recombinant protein production host Pichia pastoris.</title>
        <authorList>
            <person name="De Schutter K."/>
            <person name="Lin Y.C."/>
            <person name="Tiels P."/>
            <person name="Van Hecke A."/>
            <person name="Glinka S."/>
            <person name="Weber-Lehmann J."/>
            <person name="Rouze P."/>
            <person name="Van de Peer Y."/>
            <person name="Callewaert N."/>
        </authorList>
    </citation>
    <scope>NUCLEOTIDE SEQUENCE [LARGE SCALE GENOMIC DNA]</scope>
    <source>
        <strain evidence="5">GS115 / ATCC 20864</strain>
    </source>
</reference>
<feature type="compositionally biased region" description="Polar residues" evidence="2">
    <location>
        <begin position="873"/>
        <end position="885"/>
    </location>
</feature>
<dbReference type="GO" id="GO:0007094">
    <property type="term" value="P:mitotic spindle assembly checkpoint signaling"/>
    <property type="evidence" value="ECO:0007669"/>
    <property type="project" value="TreeGrafter"/>
</dbReference>
<dbReference type="eggNOG" id="ENOG502S20P">
    <property type="taxonomic scope" value="Eukaryota"/>
</dbReference>
<dbReference type="OMA" id="GCNELEN"/>
<feature type="coiled-coil region" evidence="1">
    <location>
        <begin position="1186"/>
        <end position="1252"/>
    </location>
</feature>
<name>C4QW80_KOMPG</name>
<evidence type="ECO:0000256" key="1">
    <source>
        <dbReference type="SAM" id="Coils"/>
    </source>
</evidence>
<dbReference type="Pfam" id="PF08317">
    <property type="entry name" value="Spc7"/>
    <property type="match status" value="1"/>
</dbReference>
<evidence type="ECO:0000259" key="3">
    <source>
        <dbReference type="SMART" id="SM00787"/>
    </source>
</evidence>
<protein>
    <submittedName>
        <fullName evidence="4">Protein required for accurate chromosome segregation</fullName>
    </submittedName>
</protein>
<feature type="coiled-coil region" evidence="1">
    <location>
        <begin position="1132"/>
        <end position="1159"/>
    </location>
</feature>
<dbReference type="Proteomes" id="UP000000314">
    <property type="component" value="Chromosome 1"/>
</dbReference>
<dbReference type="GO" id="GO:0000776">
    <property type="term" value="C:kinetochore"/>
    <property type="evidence" value="ECO:0007669"/>
    <property type="project" value="TreeGrafter"/>
</dbReference>
<feature type="region of interest" description="Disordered" evidence="2">
    <location>
        <begin position="1"/>
        <end position="26"/>
    </location>
</feature>
<evidence type="ECO:0000256" key="2">
    <source>
        <dbReference type="SAM" id="MobiDB-lite"/>
    </source>
</evidence>
<dbReference type="GeneID" id="8197262"/>
<dbReference type="PANTHER" id="PTHR28260:SF1">
    <property type="entry name" value="SPINDLE POLE BODY COMPONENT SPC105"/>
    <property type="match status" value="1"/>
</dbReference>
<gene>
    <name evidence="4" type="ordered locus">PAS_chr1-1_0139</name>
</gene>
<dbReference type="STRING" id="644223.C4QW80"/>
<dbReference type="OrthoDB" id="5592879at2759"/>
<feature type="domain" description="Spc7 kinetochore protein" evidence="3">
    <location>
        <begin position="982"/>
        <end position="1287"/>
    </location>
</feature>
<organism evidence="4 5">
    <name type="scientific">Komagataella phaffii (strain GS115 / ATCC 20864)</name>
    <name type="common">Yeast</name>
    <name type="synonym">Pichia pastoris</name>
    <dbReference type="NCBI Taxonomy" id="644223"/>
    <lineage>
        <taxon>Eukaryota</taxon>
        <taxon>Fungi</taxon>
        <taxon>Dikarya</taxon>
        <taxon>Ascomycota</taxon>
        <taxon>Saccharomycotina</taxon>
        <taxon>Pichiomycetes</taxon>
        <taxon>Pichiales</taxon>
        <taxon>Pichiaceae</taxon>
        <taxon>Komagataella</taxon>
    </lineage>
</organism>
<feature type="region of interest" description="Disordered" evidence="2">
    <location>
        <begin position="873"/>
        <end position="905"/>
    </location>
</feature>
<evidence type="ECO:0000313" key="5">
    <source>
        <dbReference type="Proteomes" id="UP000000314"/>
    </source>
</evidence>
<dbReference type="EMBL" id="FN392319">
    <property type="protein sequence ID" value="CAY67503.1"/>
    <property type="molecule type" value="Genomic_DNA"/>
</dbReference>
<dbReference type="InterPro" id="IPR033338">
    <property type="entry name" value="Spc105/Spc7"/>
</dbReference>
<evidence type="ECO:0000313" key="4">
    <source>
        <dbReference type="EMBL" id="CAY67503.1"/>
    </source>
</evidence>
<dbReference type="RefSeq" id="XP_002489784.1">
    <property type="nucleotide sequence ID" value="XM_002489739.1"/>
</dbReference>
<dbReference type="InterPro" id="IPR013253">
    <property type="entry name" value="Spc7_domain"/>
</dbReference>
<keyword evidence="5" id="KW-1185">Reference proteome</keyword>
<dbReference type="HOGENOM" id="CLU_253353_0_0_1"/>
<dbReference type="InParanoid" id="C4QW80"/>
<keyword evidence="1" id="KW-0175">Coiled coil</keyword>
<dbReference type="GO" id="GO:1990758">
    <property type="term" value="P:mitotic sister chromatid biorientation"/>
    <property type="evidence" value="ECO:0007669"/>
    <property type="project" value="TreeGrafter"/>
</dbReference>
<feature type="compositionally biased region" description="Polar residues" evidence="2">
    <location>
        <begin position="788"/>
        <end position="802"/>
    </location>
</feature>
<feature type="region of interest" description="Disordered" evidence="2">
    <location>
        <begin position="518"/>
        <end position="540"/>
    </location>
</feature>
<feature type="compositionally biased region" description="Basic and acidic residues" evidence="2">
    <location>
        <begin position="724"/>
        <end position="760"/>
    </location>
</feature>
<proteinExistence type="predicted"/>